<dbReference type="Pfam" id="PF00609">
    <property type="entry name" value="DAGK_acc"/>
    <property type="match status" value="1"/>
</dbReference>
<evidence type="ECO:0000313" key="13">
    <source>
        <dbReference type="Proteomes" id="UP000019335"/>
    </source>
</evidence>
<feature type="domain" description="DAGKc" evidence="11">
    <location>
        <begin position="221"/>
        <end position="370"/>
    </location>
</feature>
<dbReference type="EMBL" id="AZIL01001005">
    <property type="protein sequence ID" value="EWM25228.1"/>
    <property type="molecule type" value="Genomic_DNA"/>
</dbReference>
<keyword evidence="5" id="KW-0862">Zinc</keyword>
<dbReference type="GO" id="GO:0007200">
    <property type="term" value="P:phospholipase C-activating G protein-coupled receptor signaling pathway"/>
    <property type="evidence" value="ECO:0007669"/>
    <property type="project" value="InterPro"/>
</dbReference>
<proteinExistence type="inferred from homology"/>
<dbReference type="PROSITE" id="PS50146">
    <property type="entry name" value="DAGK"/>
    <property type="match status" value="1"/>
</dbReference>
<dbReference type="PROSITE" id="PS51257">
    <property type="entry name" value="PROKAR_LIPOPROTEIN"/>
    <property type="match status" value="1"/>
</dbReference>
<evidence type="ECO:0000256" key="1">
    <source>
        <dbReference type="ARBA" id="ARBA00004370"/>
    </source>
</evidence>
<comment type="subcellular location">
    <subcellularLocation>
        <location evidence="1">Membrane</location>
    </subcellularLocation>
</comment>
<evidence type="ECO:0000313" key="12">
    <source>
        <dbReference type="EMBL" id="EWM25228.1"/>
    </source>
</evidence>
<keyword evidence="7 9" id="KW-0067">ATP-binding</keyword>
<dbReference type="InterPro" id="IPR001206">
    <property type="entry name" value="Diacylglycerol_kinase_cat_dom"/>
</dbReference>
<dbReference type="InterPro" id="IPR016064">
    <property type="entry name" value="NAD/diacylglycerol_kinase_sf"/>
</dbReference>
<evidence type="ECO:0000256" key="9">
    <source>
        <dbReference type="RuleBase" id="RU361128"/>
    </source>
</evidence>
<dbReference type="AlphaFoldDB" id="W7TP09"/>
<evidence type="ECO:0000256" key="3">
    <source>
        <dbReference type="ARBA" id="ARBA00022679"/>
    </source>
</evidence>
<dbReference type="PANTHER" id="PTHR11255:SF54">
    <property type="entry name" value="DIACYLGLYCEROL KINASE THETA"/>
    <property type="match status" value="1"/>
</dbReference>
<keyword evidence="13" id="KW-1185">Reference proteome</keyword>
<dbReference type="InterPro" id="IPR017438">
    <property type="entry name" value="ATP-NAD_kinase_N"/>
</dbReference>
<evidence type="ECO:0000256" key="8">
    <source>
        <dbReference type="ARBA" id="ARBA00023136"/>
    </source>
</evidence>
<evidence type="ECO:0000256" key="7">
    <source>
        <dbReference type="ARBA" id="ARBA00022840"/>
    </source>
</evidence>
<dbReference type="SUPFAM" id="SSF111331">
    <property type="entry name" value="NAD kinase/diacylglycerol kinase-like"/>
    <property type="match status" value="1"/>
</dbReference>
<dbReference type="SMART" id="SM00046">
    <property type="entry name" value="DAGKc"/>
    <property type="match status" value="1"/>
</dbReference>
<dbReference type="GO" id="GO:0005524">
    <property type="term" value="F:ATP binding"/>
    <property type="evidence" value="ECO:0007669"/>
    <property type="project" value="UniProtKB-KW"/>
</dbReference>
<comment type="catalytic activity">
    <reaction evidence="9">
        <text>a 1,2-diacyl-sn-glycerol + ATP = a 1,2-diacyl-sn-glycero-3-phosphate + ADP + H(+)</text>
        <dbReference type="Rhea" id="RHEA:10272"/>
        <dbReference type="ChEBI" id="CHEBI:15378"/>
        <dbReference type="ChEBI" id="CHEBI:17815"/>
        <dbReference type="ChEBI" id="CHEBI:30616"/>
        <dbReference type="ChEBI" id="CHEBI:58608"/>
        <dbReference type="ChEBI" id="CHEBI:456216"/>
        <dbReference type="EC" id="2.7.1.107"/>
    </reaction>
</comment>
<dbReference type="GO" id="GO:0004143">
    <property type="term" value="F:ATP-dependent diacylglycerol kinase activity"/>
    <property type="evidence" value="ECO:0007669"/>
    <property type="project" value="UniProtKB-EC"/>
</dbReference>
<keyword evidence="6 9" id="KW-0418">Kinase</keyword>
<dbReference type="Proteomes" id="UP000019335">
    <property type="component" value="Chromosome 11"/>
</dbReference>
<dbReference type="InterPro" id="IPR037607">
    <property type="entry name" value="DGK"/>
</dbReference>
<evidence type="ECO:0000256" key="10">
    <source>
        <dbReference type="SAM" id="MobiDB-lite"/>
    </source>
</evidence>
<keyword evidence="8" id="KW-0472">Membrane</keyword>
<dbReference type="Pfam" id="PF00781">
    <property type="entry name" value="DAGK_cat"/>
    <property type="match status" value="1"/>
</dbReference>
<dbReference type="Gene3D" id="3.40.50.10330">
    <property type="entry name" value="Probable inorganic polyphosphate/atp-NAD kinase, domain 1"/>
    <property type="match status" value="1"/>
</dbReference>
<dbReference type="InterPro" id="IPR000756">
    <property type="entry name" value="Diacylglycerol_kin_accessory"/>
</dbReference>
<accession>W7TP09</accession>
<evidence type="ECO:0000256" key="2">
    <source>
        <dbReference type="ARBA" id="ARBA00009280"/>
    </source>
</evidence>
<dbReference type="Gene3D" id="2.60.200.40">
    <property type="match status" value="1"/>
</dbReference>
<dbReference type="PANTHER" id="PTHR11255">
    <property type="entry name" value="DIACYLGLYCEROL KINASE"/>
    <property type="match status" value="1"/>
</dbReference>
<evidence type="ECO:0000256" key="4">
    <source>
        <dbReference type="ARBA" id="ARBA00022741"/>
    </source>
</evidence>
<dbReference type="EC" id="2.7.1.107" evidence="9"/>
<sequence>MKLIQYFGTALCVVILSCVTNIIPGGRIALGRPFSRLFGGSSRNLRAEVEAAVPHFIVPEDRVEYPTPKLAALKSKLKEIGHHKAMGHPHQHQGLDGRRRVSLHPSHRPAPSSLGAAEDKEQEEEGGEEEEEGQEGVIAPPAWKPGHMNPRDSSSDMGKATKGKPGTPSAFLPLGVPPPSLFPPSARPIRRSPWSLLFRRGLPRPRRKRPIGINRIKTLPPSVTPLIAIVNSKSGGRQGKNLFKRLRAALSRAQVFDIQKVDLKEALSLYCHLPNSCTLLVCGGDGTASRVFEVVDGMEWKHGPPKIAIVPLGTGNDIARVLDWNLGHDWSGGYFPWSNDAADANLLSVFSDLTRAMERKMDRWELRMTEAVPSSDRHRQPVKYMLGYLGIGVDGKVALDFHKLRDRAPYLFLSPTLNKFYYALMGLRDFFVRSCKNLPDKVELWCDGKPIVLPPQTESFIVLNINSHAGGVELWPEYLMGGGMEGAFKPSRFDDGYLEVVAISGVLHLGRIRVGLDRPLRLAQAKEVRIRTKSFLPGQVDGEPWRLPRCELTLRHNGQAPVLQHVSKELLQYNEWLVGQGKLDAAGKDQLLQAFKRRLQVSQ</sequence>
<evidence type="ECO:0000259" key="11">
    <source>
        <dbReference type="PROSITE" id="PS50146"/>
    </source>
</evidence>
<evidence type="ECO:0000256" key="5">
    <source>
        <dbReference type="ARBA" id="ARBA00022771"/>
    </source>
</evidence>
<reference evidence="12 13" key="1">
    <citation type="journal article" date="2014" name="Mol. Plant">
        <title>Chromosome Scale Genome Assembly and Transcriptome Profiling of Nannochloropsis gaditana in Nitrogen Depletion.</title>
        <authorList>
            <person name="Corteggiani Carpinelli E."/>
            <person name="Telatin A."/>
            <person name="Vitulo N."/>
            <person name="Forcato C."/>
            <person name="D'Angelo M."/>
            <person name="Schiavon R."/>
            <person name="Vezzi A."/>
            <person name="Giacometti G.M."/>
            <person name="Morosinotto T."/>
            <person name="Valle G."/>
        </authorList>
    </citation>
    <scope>NUCLEOTIDE SEQUENCE [LARGE SCALE GENOMIC DNA]</scope>
    <source>
        <strain evidence="12 13">B-31</strain>
    </source>
</reference>
<keyword evidence="4 9" id="KW-0547">Nucleotide-binding</keyword>
<feature type="compositionally biased region" description="Acidic residues" evidence="10">
    <location>
        <begin position="120"/>
        <end position="134"/>
    </location>
</feature>
<name>W7TP09_9STRA</name>
<evidence type="ECO:0000256" key="6">
    <source>
        <dbReference type="ARBA" id="ARBA00022777"/>
    </source>
</evidence>
<dbReference type="OrthoDB" id="242257at2759"/>
<gene>
    <name evidence="12" type="ORF">Naga_100089g7</name>
</gene>
<dbReference type="GO" id="GO:0008270">
    <property type="term" value="F:zinc ion binding"/>
    <property type="evidence" value="ECO:0007669"/>
    <property type="project" value="UniProtKB-KW"/>
</dbReference>
<feature type="region of interest" description="Disordered" evidence="10">
    <location>
        <begin position="85"/>
        <end position="174"/>
    </location>
</feature>
<dbReference type="SMART" id="SM00045">
    <property type="entry name" value="DAGKa"/>
    <property type="match status" value="1"/>
</dbReference>
<keyword evidence="5" id="KW-0863">Zinc-finger</keyword>
<keyword evidence="3 9" id="KW-0808">Transferase</keyword>
<dbReference type="GO" id="GO:0016020">
    <property type="term" value="C:membrane"/>
    <property type="evidence" value="ECO:0007669"/>
    <property type="project" value="UniProtKB-SubCell"/>
</dbReference>
<keyword evidence="5" id="KW-0479">Metal-binding</keyword>
<comment type="caution">
    <text evidence="12">The sequence shown here is derived from an EMBL/GenBank/DDBJ whole genome shotgun (WGS) entry which is preliminary data.</text>
</comment>
<organism evidence="12 13">
    <name type="scientific">Nannochloropsis gaditana</name>
    <dbReference type="NCBI Taxonomy" id="72520"/>
    <lineage>
        <taxon>Eukaryota</taxon>
        <taxon>Sar</taxon>
        <taxon>Stramenopiles</taxon>
        <taxon>Ochrophyta</taxon>
        <taxon>Eustigmatophyceae</taxon>
        <taxon>Eustigmatales</taxon>
        <taxon>Monodopsidaceae</taxon>
        <taxon>Nannochloropsis</taxon>
    </lineage>
</organism>
<comment type="similarity">
    <text evidence="2 9">Belongs to the eukaryotic diacylglycerol kinase family.</text>
</comment>
<protein>
    <recommendedName>
        <fullName evidence="9">Diacylglycerol kinase</fullName>
        <shortName evidence="9">DAG kinase</shortName>
        <ecNumber evidence="9">2.7.1.107</ecNumber>
    </recommendedName>
</protein>